<sequence>MSQSTSRCSASALRRRGTVLGRGARRPGRHGRITTTGRDAGADPRMTQTMSRQIASRAAHPRGRTAALGVLLAVSALLASACANPTPEPVAKKEAPPSEKVDPAAPCSREPWTGGEGGGGGGAPTVRMDPPASPGGPPTITLSAGENVPLPALAPRSGGNLREVGDGVWELRADISIVPGASLRIAAPEVKWLRLISENGKIAAVKASGGGLDVVGSCITTWDPGANTADTNLDDGRGYLLARDGARMEIDHAELRFLGNGTVESYGISWRTEGTTGKMTNSVSSHNYFGMYSYEVAGLVVTNSEFHDNKLYGIDPHTGSHDMLIEGNVAHDNGKHGIILAEDCTDSVIRNNVVYRNAHHGIVLYLRSDRNTIEGNDSFANASQGINVNESNDSTIRNNRVYDNNEAGISVTQTSRNIGVENNQVRGNKQDGVRVVSESSGTKVSGNTIGENGRYGVYVDIDGDDLDISDNLIFANRSGILLKGSAVVPDGSNSIFENQNGAILSD</sequence>
<feature type="domain" description="Carbohydrate-binding/sugar hydrolysis" evidence="5">
    <location>
        <begin position="334"/>
        <end position="460"/>
    </location>
</feature>
<dbReference type="Proteomes" id="UP000319818">
    <property type="component" value="Unassembled WGS sequence"/>
</dbReference>
<dbReference type="SMART" id="SM00710">
    <property type="entry name" value="PbH1"/>
    <property type="match status" value="8"/>
</dbReference>
<name>A0A543FX17_9PSEU</name>
<evidence type="ECO:0000313" key="7">
    <source>
        <dbReference type="Proteomes" id="UP000319818"/>
    </source>
</evidence>
<feature type="compositionally biased region" description="Gly residues" evidence="4">
    <location>
        <begin position="114"/>
        <end position="123"/>
    </location>
</feature>
<accession>A0A543FX17</accession>
<feature type="region of interest" description="Disordered" evidence="4">
    <location>
        <begin position="1"/>
        <end position="61"/>
    </location>
</feature>
<keyword evidence="2" id="KW-0677">Repeat</keyword>
<evidence type="ECO:0000256" key="4">
    <source>
        <dbReference type="SAM" id="MobiDB-lite"/>
    </source>
</evidence>
<dbReference type="SUPFAM" id="SSF51126">
    <property type="entry name" value="Pectin lyase-like"/>
    <property type="match status" value="2"/>
</dbReference>
<dbReference type="PANTHER" id="PTHR22990:SF15">
    <property type="entry name" value="F-BOX ONLY PROTEIN 10"/>
    <property type="match status" value="1"/>
</dbReference>
<evidence type="ECO:0000313" key="6">
    <source>
        <dbReference type="EMBL" id="TQM38304.1"/>
    </source>
</evidence>
<feature type="region of interest" description="Disordered" evidence="4">
    <location>
        <begin position="86"/>
        <end position="146"/>
    </location>
</feature>
<keyword evidence="3" id="KW-0833">Ubl conjugation pathway</keyword>
<dbReference type="PANTHER" id="PTHR22990">
    <property type="entry name" value="F-BOX ONLY PROTEIN"/>
    <property type="match status" value="1"/>
</dbReference>
<dbReference type="SMR" id="A0A543FX17"/>
<comment type="caution">
    <text evidence="6">The sequence shown here is derived from an EMBL/GenBank/DDBJ whole genome shotgun (WGS) entry which is preliminary data.</text>
</comment>
<dbReference type="EMBL" id="VFPH01000002">
    <property type="protein sequence ID" value="TQM38304.1"/>
    <property type="molecule type" value="Genomic_DNA"/>
</dbReference>
<comment type="pathway">
    <text evidence="1">Protein modification; protein ubiquitination.</text>
</comment>
<feature type="compositionally biased region" description="Basic residues" evidence="4">
    <location>
        <begin position="13"/>
        <end position="32"/>
    </location>
</feature>
<keyword evidence="7" id="KW-1185">Reference proteome</keyword>
<dbReference type="InterPro" id="IPR022441">
    <property type="entry name" value="Para_beta_helix_rpt-2"/>
</dbReference>
<dbReference type="InterPro" id="IPR011050">
    <property type="entry name" value="Pectin_lyase_fold/virulence"/>
</dbReference>
<evidence type="ECO:0000256" key="2">
    <source>
        <dbReference type="ARBA" id="ARBA00022737"/>
    </source>
</evidence>
<evidence type="ECO:0000256" key="1">
    <source>
        <dbReference type="ARBA" id="ARBA00004906"/>
    </source>
</evidence>
<dbReference type="Pfam" id="PF13229">
    <property type="entry name" value="Beta_helix"/>
    <property type="match status" value="2"/>
</dbReference>
<dbReference type="InterPro" id="IPR006633">
    <property type="entry name" value="Carb-bd_sugar_hydrolysis-dom"/>
</dbReference>
<reference evidence="6 7" key="1">
    <citation type="submission" date="2019-06" db="EMBL/GenBank/DDBJ databases">
        <title>Sequencing the genomes of 1000 actinobacteria strains.</title>
        <authorList>
            <person name="Klenk H.-P."/>
        </authorList>
    </citation>
    <scope>NUCLEOTIDE SEQUENCE [LARGE SCALE GENOMIC DNA]</scope>
    <source>
        <strain evidence="6 7">DSM 45511</strain>
    </source>
</reference>
<dbReference type="AlphaFoldDB" id="A0A543FX17"/>
<dbReference type="InterPro" id="IPR051550">
    <property type="entry name" value="SCF-Subunits/Alg-Epimerases"/>
</dbReference>
<evidence type="ECO:0000259" key="5">
    <source>
        <dbReference type="SMART" id="SM00722"/>
    </source>
</evidence>
<dbReference type="InterPro" id="IPR006626">
    <property type="entry name" value="PbH1"/>
</dbReference>
<dbReference type="SMART" id="SM00722">
    <property type="entry name" value="CASH"/>
    <property type="match status" value="1"/>
</dbReference>
<organism evidence="6 7">
    <name type="scientific">Pseudonocardia cypriaca</name>
    <dbReference type="NCBI Taxonomy" id="882449"/>
    <lineage>
        <taxon>Bacteria</taxon>
        <taxon>Bacillati</taxon>
        <taxon>Actinomycetota</taxon>
        <taxon>Actinomycetes</taxon>
        <taxon>Pseudonocardiales</taxon>
        <taxon>Pseudonocardiaceae</taxon>
        <taxon>Pseudonocardia</taxon>
    </lineage>
</organism>
<feature type="compositionally biased region" description="Basic and acidic residues" evidence="4">
    <location>
        <begin position="90"/>
        <end position="102"/>
    </location>
</feature>
<proteinExistence type="predicted"/>
<dbReference type="OrthoDB" id="3205464at2"/>
<gene>
    <name evidence="6" type="ORF">FB388_5535</name>
</gene>
<dbReference type="InterPro" id="IPR039448">
    <property type="entry name" value="Beta_helix"/>
</dbReference>
<evidence type="ECO:0000256" key="3">
    <source>
        <dbReference type="ARBA" id="ARBA00022786"/>
    </source>
</evidence>
<protein>
    <submittedName>
        <fullName evidence="6">Parallel beta-helix repeat protein</fullName>
    </submittedName>
</protein>
<dbReference type="InterPro" id="IPR012334">
    <property type="entry name" value="Pectin_lyas_fold"/>
</dbReference>
<dbReference type="NCBIfam" id="TIGR03804">
    <property type="entry name" value="para_beta_helix"/>
    <property type="match status" value="3"/>
</dbReference>
<dbReference type="Gene3D" id="2.160.20.10">
    <property type="entry name" value="Single-stranded right-handed beta-helix, Pectin lyase-like"/>
    <property type="match status" value="1"/>
</dbReference>